<dbReference type="Proteomes" id="UP000318102">
    <property type="component" value="Unassembled WGS sequence"/>
</dbReference>
<protein>
    <submittedName>
        <fullName evidence="4">GNAT family N-acetyltransferase</fullName>
    </submittedName>
</protein>
<feature type="domain" description="N-acetyltransferase" evidence="3">
    <location>
        <begin position="2"/>
        <end position="175"/>
    </location>
</feature>
<evidence type="ECO:0000256" key="2">
    <source>
        <dbReference type="ARBA" id="ARBA00023315"/>
    </source>
</evidence>
<evidence type="ECO:0000313" key="4">
    <source>
        <dbReference type="EMBL" id="TVX94378.1"/>
    </source>
</evidence>
<dbReference type="PROSITE" id="PS51186">
    <property type="entry name" value="GNAT"/>
    <property type="match status" value="1"/>
</dbReference>
<dbReference type="Pfam" id="PF00583">
    <property type="entry name" value="Acetyltransf_1"/>
    <property type="match status" value="1"/>
</dbReference>
<dbReference type="CDD" id="cd04301">
    <property type="entry name" value="NAT_SF"/>
    <property type="match status" value="1"/>
</dbReference>
<reference evidence="4 5" key="1">
    <citation type="submission" date="2019-07" db="EMBL/GenBank/DDBJ databases">
        <authorList>
            <person name="Kim J."/>
        </authorList>
    </citation>
    <scope>NUCLEOTIDE SEQUENCE [LARGE SCALE GENOMIC DNA]</scope>
    <source>
        <strain evidence="4 5">N4</strain>
    </source>
</reference>
<keyword evidence="5" id="KW-1185">Reference proteome</keyword>
<dbReference type="EMBL" id="VNJK01000001">
    <property type="protein sequence ID" value="TVX94378.1"/>
    <property type="molecule type" value="Genomic_DNA"/>
</dbReference>
<dbReference type="SUPFAM" id="SSF55729">
    <property type="entry name" value="Acyl-CoA N-acyltransferases (Nat)"/>
    <property type="match status" value="1"/>
</dbReference>
<dbReference type="Gene3D" id="3.40.630.30">
    <property type="match status" value="1"/>
</dbReference>
<comment type="caution">
    <text evidence="4">The sequence shown here is derived from an EMBL/GenBank/DDBJ whole genome shotgun (WGS) entry which is preliminary data.</text>
</comment>
<dbReference type="RefSeq" id="WP_144991482.1">
    <property type="nucleotide sequence ID" value="NZ_VNJK01000001.1"/>
</dbReference>
<dbReference type="GO" id="GO:0016747">
    <property type="term" value="F:acyltransferase activity, transferring groups other than amino-acyl groups"/>
    <property type="evidence" value="ECO:0007669"/>
    <property type="project" value="InterPro"/>
</dbReference>
<dbReference type="AlphaFoldDB" id="A0A559J3B0"/>
<dbReference type="PANTHER" id="PTHR43877">
    <property type="entry name" value="AMINOALKYLPHOSPHONATE N-ACETYLTRANSFERASE-RELATED-RELATED"/>
    <property type="match status" value="1"/>
</dbReference>
<keyword evidence="2" id="KW-0012">Acyltransferase</keyword>
<sequence length="175" mass="20317">MYTYKSMQKEDAHQLVQIDRSEEINYVYEMQDGKLIERNAGHECPSWDDTLMIELQERFVYELSHGGTALGAYDGDLLIGFGVLGHEFRGEQQDRLVIDLMYVSRNYRRQGIGTKIMDELSNEARKRGAKYLYVSSTETRSAVYFYKHQGCDLTNEVDSELFAKEPLDIHMLKPL</sequence>
<dbReference type="OrthoDB" id="8116556at2"/>
<organism evidence="4 5">
    <name type="scientific">Paenibacillus agilis</name>
    <dbReference type="NCBI Taxonomy" id="3020863"/>
    <lineage>
        <taxon>Bacteria</taxon>
        <taxon>Bacillati</taxon>
        <taxon>Bacillota</taxon>
        <taxon>Bacilli</taxon>
        <taxon>Bacillales</taxon>
        <taxon>Paenibacillaceae</taxon>
        <taxon>Paenibacillus</taxon>
    </lineage>
</organism>
<evidence type="ECO:0000256" key="1">
    <source>
        <dbReference type="ARBA" id="ARBA00022679"/>
    </source>
</evidence>
<keyword evidence="1" id="KW-0808">Transferase</keyword>
<evidence type="ECO:0000313" key="5">
    <source>
        <dbReference type="Proteomes" id="UP000318102"/>
    </source>
</evidence>
<dbReference type="InterPro" id="IPR000182">
    <property type="entry name" value="GNAT_dom"/>
</dbReference>
<dbReference type="InterPro" id="IPR016181">
    <property type="entry name" value="Acyl_CoA_acyltransferase"/>
</dbReference>
<proteinExistence type="predicted"/>
<dbReference type="InterPro" id="IPR050832">
    <property type="entry name" value="Bact_Acetyltransf"/>
</dbReference>
<gene>
    <name evidence="4" type="ORF">FPZ44_15740</name>
</gene>
<evidence type="ECO:0000259" key="3">
    <source>
        <dbReference type="PROSITE" id="PS51186"/>
    </source>
</evidence>
<name>A0A559J3B0_9BACL</name>
<accession>A0A559J3B0</accession>